<reference evidence="2 3" key="1">
    <citation type="journal article" date="2014" name="Am. J. Bot.">
        <title>Genome assembly and annotation for red clover (Trifolium pratense; Fabaceae).</title>
        <authorList>
            <person name="Istvanek J."/>
            <person name="Jaros M."/>
            <person name="Krenek A."/>
            <person name="Repkova J."/>
        </authorList>
    </citation>
    <scope>NUCLEOTIDE SEQUENCE [LARGE SCALE GENOMIC DNA]</scope>
    <source>
        <strain evidence="3">cv. Tatra</strain>
        <tissue evidence="2">Young leaves</tissue>
    </source>
</reference>
<dbReference type="EMBL" id="ASHM01002175">
    <property type="protein sequence ID" value="PNY07902.1"/>
    <property type="molecule type" value="Genomic_DNA"/>
</dbReference>
<organism evidence="2 3">
    <name type="scientific">Trifolium pratense</name>
    <name type="common">Red clover</name>
    <dbReference type="NCBI Taxonomy" id="57577"/>
    <lineage>
        <taxon>Eukaryota</taxon>
        <taxon>Viridiplantae</taxon>
        <taxon>Streptophyta</taxon>
        <taxon>Embryophyta</taxon>
        <taxon>Tracheophyta</taxon>
        <taxon>Spermatophyta</taxon>
        <taxon>Magnoliopsida</taxon>
        <taxon>eudicotyledons</taxon>
        <taxon>Gunneridae</taxon>
        <taxon>Pentapetalae</taxon>
        <taxon>rosids</taxon>
        <taxon>fabids</taxon>
        <taxon>Fabales</taxon>
        <taxon>Fabaceae</taxon>
        <taxon>Papilionoideae</taxon>
        <taxon>50 kb inversion clade</taxon>
        <taxon>NPAAA clade</taxon>
        <taxon>Hologalegina</taxon>
        <taxon>IRL clade</taxon>
        <taxon>Trifolieae</taxon>
        <taxon>Trifolium</taxon>
    </lineage>
</organism>
<protein>
    <submittedName>
        <fullName evidence="2">Uncharacterized protein</fullName>
    </submittedName>
</protein>
<evidence type="ECO:0000313" key="3">
    <source>
        <dbReference type="Proteomes" id="UP000236291"/>
    </source>
</evidence>
<comment type="caution">
    <text evidence="2">The sequence shown here is derived from an EMBL/GenBank/DDBJ whole genome shotgun (WGS) entry which is preliminary data.</text>
</comment>
<proteinExistence type="predicted"/>
<name>A0A2K3NXY1_TRIPR</name>
<gene>
    <name evidence="2" type="ORF">L195_g004410</name>
</gene>
<evidence type="ECO:0000256" key="1">
    <source>
        <dbReference type="SAM" id="MobiDB-lite"/>
    </source>
</evidence>
<reference evidence="2 3" key="2">
    <citation type="journal article" date="2017" name="Front. Plant Sci.">
        <title>Gene Classification and Mining of Molecular Markers Useful in Red Clover (Trifolium pratense) Breeding.</title>
        <authorList>
            <person name="Istvanek J."/>
            <person name="Dluhosova J."/>
            <person name="Dluhos P."/>
            <person name="Patkova L."/>
            <person name="Nedelnik J."/>
            <person name="Repkova J."/>
        </authorList>
    </citation>
    <scope>NUCLEOTIDE SEQUENCE [LARGE SCALE GENOMIC DNA]</scope>
    <source>
        <strain evidence="3">cv. Tatra</strain>
        <tissue evidence="2">Young leaves</tissue>
    </source>
</reference>
<accession>A0A2K3NXY1</accession>
<dbReference type="AlphaFoldDB" id="A0A2K3NXY1"/>
<feature type="non-terminal residue" evidence="2">
    <location>
        <position position="26"/>
    </location>
</feature>
<dbReference type="Proteomes" id="UP000236291">
    <property type="component" value="Unassembled WGS sequence"/>
</dbReference>
<sequence length="26" mass="2825">MEPSADEGVSMHKHDYDAGVDKGDSF</sequence>
<feature type="compositionally biased region" description="Basic and acidic residues" evidence="1">
    <location>
        <begin position="9"/>
        <end position="26"/>
    </location>
</feature>
<feature type="region of interest" description="Disordered" evidence="1">
    <location>
        <begin position="1"/>
        <end position="26"/>
    </location>
</feature>
<evidence type="ECO:0000313" key="2">
    <source>
        <dbReference type="EMBL" id="PNY07902.1"/>
    </source>
</evidence>